<feature type="region of interest" description="Disordered" evidence="1">
    <location>
        <begin position="157"/>
        <end position="183"/>
    </location>
</feature>
<name>A0A561TQ77_9ACTN</name>
<sequence length="396" mass="42451">MTPASGPTPDGPLPTAPELANAARDFRLRLAVIDRETEAALDMTRDRYGRTVHAGAAAAARAHRDKAAVEAYAAHLAPHAEALLDAARLALDELPPARHLAGWRAVLDGLAVSAAEIRRALDRPAAPGSPAERAQHAALWPHLAAWADHGSIASNLADQQGGQHHKTPLTDEEQQMWTKKAQAAQRRGELELTESWYAADGQPITLAYLVEDDDSTVVALRGDPDAPGWQVIGHYAHEYEAGKVLPAPVPPGVLRADVSRFNRPAPVPEVSLQDLIRDVVEGHSAGDASNALLSAVQRGYDAGPMVRLQELLETSGQFASALETVQGRQIAARLAALSRQIEFLTREVEEAAEDLGATVAVLPPHRTPVLRTRPRPAVDTTPPKPPPRASTTARHR</sequence>
<evidence type="ECO:0000313" key="3">
    <source>
        <dbReference type="Proteomes" id="UP000316603"/>
    </source>
</evidence>
<dbReference type="AlphaFoldDB" id="A0A561TQ77"/>
<proteinExistence type="predicted"/>
<dbReference type="RefSeq" id="WP_145870802.1">
    <property type="nucleotide sequence ID" value="NZ_BNCE01000020.1"/>
</dbReference>
<gene>
    <name evidence="2" type="ORF">FHX78_116284</name>
</gene>
<protein>
    <submittedName>
        <fullName evidence="2">Uncharacterized protein</fullName>
    </submittedName>
</protein>
<evidence type="ECO:0000256" key="1">
    <source>
        <dbReference type="SAM" id="MobiDB-lite"/>
    </source>
</evidence>
<organism evidence="2 3">
    <name type="scientific">Streptomyces capillispiralis</name>
    <dbReference type="NCBI Taxonomy" id="68182"/>
    <lineage>
        <taxon>Bacteria</taxon>
        <taxon>Bacillati</taxon>
        <taxon>Actinomycetota</taxon>
        <taxon>Actinomycetes</taxon>
        <taxon>Kitasatosporales</taxon>
        <taxon>Streptomycetaceae</taxon>
        <taxon>Streptomyces</taxon>
    </lineage>
</organism>
<dbReference type="EMBL" id="VIWV01000001">
    <property type="protein sequence ID" value="TWF89242.1"/>
    <property type="molecule type" value="Genomic_DNA"/>
</dbReference>
<comment type="caution">
    <text evidence="2">The sequence shown here is derived from an EMBL/GenBank/DDBJ whole genome shotgun (WGS) entry which is preliminary data.</text>
</comment>
<reference evidence="2 3" key="1">
    <citation type="submission" date="2019-06" db="EMBL/GenBank/DDBJ databases">
        <title>Sequencing the genomes of 1000 actinobacteria strains.</title>
        <authorList>
            <person name="Klenk H.-P."/>
        </authorList>
    </citation>
    <scope>NUCLEOTIDE SEQUENCE [LARGE SCALE GENOMIC DNA]</scope>
    <source>
        <strain evidence="2 3">DSM 41695</strain>
    </source>
</reference>
<feature type="region of interest" description="Disordered" evidence="1">
    <location>
        <begin position="364"/>
        <end position="396"/>
    </location>
</feature>
<accession>A0A561TQ77</accession>
<dbReference type="OrthoDB" id="4304146at2"/>
<evidence type="ECO:0000313" key="2">
    <source>
        <dbReference type="EMBL" id="TWF89242.1"/>
    </source>
</evidence>
<dbReference type="Proteomes" id="UP000316603">
    <property type="component" value="Unassembled WGS sequence"/>
</dbReference>
<keyword evidence="3" id="KW-1185">Reference proteome</keyword>